<reference evidence="2" key="2">
    <citation type="submission" date="2020-09" db="EMBL/GenBank/DDBJ databases">
        <authorList>
            <person name="Sun Q."/>
            <person name="Ohkuma M."/>
        </authorList>
    </citation>
    <scope>NUCLEOTIDE SEQUENCE</scope>
    <source>
        <strain evidence="2">JCM 4346</strain>
    </source>
</reference>
<dbReference type="Gene3D" id="3.40.50.300">
    <property type="entry name" value="P-loop containing nucleotide triphosphate hydrolases"/>
    <property type="match status" value="1"/>
</dbReference>
<dbReference type="InterPro" id="IPR041664">
    <property type="entry name" value="AAA_16"/>
</dbReference>
<evidence type="ECO:0000313" key="2">
    <source>
        <dbReference type="EMBL" id="GGR25536.1"/>
    </source>
</evidence>
<comment type="caution">
    <text evidence="2">The sequence shown here is derived from an EMBL/GenBank/DDBJ whole genome shotgun (WGS) entry which is preliminary data.</text>
</comment>
<dbReference type="InterPro" id="IPR027417">
    <property type="entry name" value="P-loop_NTPase"/>
</dbReference>
<dbReference type="Pfam" id="PF13191">
    <property type="entry name" value="AAA_16"/>
    <property type="match status" value="1"/>
</dbReference>
<dbReference type="AlphaFoldDB" id="A0A918CID6"/>
<dbReference type="CDD" id="cd00009">
    <property type="entry name" value="AAA"/>
    <property type="match status" value="1"/>
</dbReference>
<sequence>MSDTFAACVESVGDERQRSFGSHLARSRKRVFVGRQDELALFRAVVGDGGRAAVLYLHGPGGVGKSTLLRRLADEAVDRGRHVIEVDGRTTEPSPASFRAAVGTVPEGSVLLIDTFERCQGLEEWLRERFLPTLPHDTTVVVAGREAPSTDWYIDPAWDETLHVLPLGDLAHDDALDLIRVRGVPSRLHATVASFAGRHPLALSLTAAVVSRRMSSSMDWTPTPDIVGTLLRHLVGSTPSPLHRHALEVCAHAMTTTEDLLRSVFGDEHAAKLFDWLRGLPFVESGPGGVFPHDVVREALDSDLRWRDCAGYQKMHRRVCGYAIEQVRSASGPSVLMAARAANYLLRHGPFEMAYHSWRGNGEVYEAPYRPQDWSAVVEMAQQVQGGKPLHGLEYWLDRRPETFRLYRNSTTGALLGFLAHLECDRFTAEDAAADPVVAALKGHYGGDVPTPTGGVLRLARYLVQAEGGERPSPTFDLMRLTVLADWLRTDRLAWSGQVLSDREFWEREMSFLGHGTVDAGRTPDGRSPTVFVKDWRTLPVEAWLETLSRRVLFGTGAMDPDTAAPLTASDGGPAGEELTEQQWDTAVRALFRAWNHADVLAANPLLRLVPGETPGERVQALRQHLLYVVQSLRGDLTTAKYHDALTATYLGRQTTQRGAAARLKTPFSTYRRHLDHGLAEAVTRLRRQLTSQ</sequence>
<evidence type="ECO:0000259" key="1">
    <source>
        <dbReference type="SMART" id="SM00382"/>
    </source>
</evidence>
<reference evidence="2" key="1">
    <citation type="journal article" date="2014" name="Int. J. Syst. Evol. Microbiol.">
        <title>Complete genome sequence of Corynebacterium casei LMG S-19264T (=DSM 44701T), isolated from a smear-ripened cheese.</title>
        <authorList>
            <consortium name="US DOE Joint Genome Institute (JGI-PGF)"/>
            <person name="Walter F."/>
            <person name="Albersmeier A."/>
            <person name="Kalinowski J."/>
            <person name="Ruckert C."/>
        </authorList>
    </citation>
    <scope>NUCLEOTIDE SEQUENCE</scope>
    <source>
        <strain evidence="2">JCM 4346</strain>
    </source>
</reference>
<accession>A0A918CID6</accession>
<dbReference type="RefSeq" id="WP_189939652.1">
    <property type="nucleotide sequence ID" value="NZ_BMSX01000011.1"/>
</dbReference>
<dbReference type="EMBL" id="BMSX01000011">
    <property type="protein sequence ID" value="GGR25536.1"/>
    <property type="molecule type" value="Genomic_DNA"/>
</dbReference>
<organism evidence="2 3">
    <name type="scientific">Streptomyces aurantiogriseus</name>
    <dbReference type="NCBI Taxonomy" id="66870"/>
    <lineage>
        <taxon>Bacteria</taxon>
        <taxon>Bacillati</taxon>
        <taxon>Actinomycetota</taxon>
        <taxon>Actinomycetes</taxon>
        <taxon>Kitasatosporales</taxon>
        <taxon>Streptomycetaceae</taxon>
        <taxon>Streptomyces</taxon>
    </lineage>
</organism>
<dbReference type="SUPFAM" id="SSF52540">
    <property type="entry name" value="P-loop containing nucleoside triphosphate hydrolases"/>
    <property type="match status" value="1"/>
</dbReference>
<feature type="domain" description="AAA+ ATPase" evidence="1">
    <location>
        <begin position="51"/>
        <end position="186"/>
    </location>
</feature>
<dbReference type="InterPro" id="IPR003593">
    <property type="entry name" value="AAA+_ATPase"/>
</dbReference>
<protein>
    <recommendedName>
        <fullName evidence="1">AAA+ ATPase domain-containing protein</fullName>
    </recommendedName>
</protein>
<dbReference type="SMART" id="SM00382">
    <property type="entry name" value="AAA"/>
    <property type="match status" value="1"/>
</dbReference>
<gene>
    <name evidence="2" type="ORF">GCM10010251_46890</name>
</gene>
<proteinExistence type="predicted"/>
<evidence type="ECO:0000313" key="3">
    <source>
        <dbReference type="Proteomes" id="UP000658320"/>
    </source>
</evidence>
<keyword evidence="3" id="KW-1185">Reference proteome</keyword>
<name>A0A918CID6_9ACTN</name>
<dbReference type="Proteomes" id="UP000658320">
    <property type="component" value="Unassembled WGS sequence"/>
</dbReference>